<accession>A0A5B7HTY1</accession>
<organism evidence="1 2">
    <name type="scientific">Portunus trituberculatus</name>
    <name type="common">Swimming crab</name>
    <name type="synonym">Neptunus trituberculatus</name>
    <dbReference type="NCBI Taxonomy" id="210409"/>
    <lineage>
        <taxon>Eukaryota</taxon>
        <taxon>Metazoa</taxon>
        <taxon>Ecdysozoa</taxon>
        <taxon>Arthropoda</taxon>
        <taxon>Crustacea</taxon>
        <taxon>Multicrustacea</taxon>
        <taxon>Malacostraca</taxon>
        <taxon>Eumalacostraca</taxon>
        <taxon>Eucarida</taxon>
        <taxon>Decapoda</taxon>
        <taxon>Pleocyemata</taxon>
        <taxon>Brachyura</taxon>
        <taxon>Eubrachyura</taxon>
        <taxon>Portunoidea</taxon>
        <taxon>Portunidae</taxon>
        <taxon>Portuninae</taxon>
        <taxon>Portunus</taxon>
    </lineage>
</organism>
<keyword evidence="2" id="KW-1185">Reference proteome</keyword>
<dbReference type="Proteomes" id="UP000324222">
    <property type="component" value="Unassembled WGS sequence"/>
</dbReference>
<protein>
    <submittedName>
        <fullName evidence="1">Uncharacterized protein</fullName>
    </submittedName>
</protein>
<dbReference type="AlphaFoldDB" id="A0A5B7HTY1"/>
<evidence type="ECO:0000313" key="1">
    <source>
        <dbReference type="EMBL" id="MPC74822.1"/>
    </source>
</evidence>
<reference evidence="1 2" key="1">
    <citation type="submission" date="2019-05" db="EMBL/GenBank/DDBJ databases">
        <title>Another draft genome of Portunus trituberculatus and its Hox gene families provides insights of decapod evolution.</title>
        <authorList>
            <person name="Jeong J.-H."/>
            <person name="Song I."/>
            <person name="Kim S."/>
            <person name="Choi T."/>
            <person name="Kim D."/>
            <person name="Ryu S."/>
            <person name="Kim W."/>
        </authorList>
    </citation>
    <scope>NUCLEOTIDE SEQUENCE [LARGE SCALE GENOMIC DNA]</scope>
    <source>
        <tissue evidence="1">Muscle</tissue>
    </source>
</reference>
<proteinExistence type="predicted"/>
<comment type="caution">
    <text evidence="1">The sequence shown here is derived from an EMBL/GenBank/DDBJ whole genome shotgun (WGS) entry which is preliminary data.</text>
</comment>
<dbReference type="EMBL" id="VSRR010039783">
    <property type="protein sequence ID" value="MPC74822.1"/>
    <property type="molecule type" value="Genomic_DNA"/>
</dbReference>
<sequence>MVLPKREKMRSNNACLSSRSSMRKLTHGGVARLLHSTGEQLTERTRPRVHHELCCSFKRASHSSD</sequence>
<gene>
    <name evidence="1" type="ORF">E2C01_069199</name>
</gene>
<evidence type="ECO:0000313" key="2">
    <source>
        <dbReference type="Proteomes" id="UP000324222"/>
    </source>
</evidence>
<name>A0A5B7HTY1_PORTR</name>